<accession>A0A428JD42</accession>
<evidence type="ECO:0000256" key="1">
    <source>
        <dbReference type="ARBA" id="ARBA00004496"/>
    </source>
</evidence>
<dbReference type="Gene3D" id="3.10.150.10">
    <property type="entry name" value="DNA Polymerase III, subunit A, domain 2"/>
    <property type="match status" value="1"/>
</dbReference>
<reference evidence="15 16" key="1">
    <citation type="submission" date="2018-12" db="EMBL/GenBank/DDBJ databases">
        <authorList>
            <person name="Feng G."/>
            <person name="Zhu H."/>
        </authorList>
    </citation>
    <scope>NUCLEOTIDE SEQUENCE [LARGE SCALE GENOMIC DNA]</scope>
    <source>
        <strain evidence="15 16">9PBR-2</strain>
    </source>
</reference>
<evidence type="ECO:0000256" key="2">
    <source>
        <dbReference type="ARBA" id="ARBA00010752"/>
    </source>
</evidence>
<dbReference type="GO" id="GO:0003887">
    <property type="term" value="F:DNA-directed DNA polymerase activity"/>
    <property type="evidence" value="ECO:0007669"/>
    <property type="project" value="UniProtKB-KW"/>
</dbReference>
<proteinExistence type="inferred from homology"/>
<evidence type="ECO:0000256" key="4">
    <source>
        <dbReference type="ARBA" id="ARBA00022490"/>
    </source>
</evidence>
<evidence type="ECO:0000256" key="7">
    <source>
        <dbReference type="ARBA" id="ARBA00022705"/>
    </source>
</evidence>
<evidence type="ECO:0000256" key="9">
    <source>
        <dbReference type="ARBA" id="ARBA00023125"/>
    </source>
</evidence>
<dbReference type="PANTHER" id="PTHR30478">
    <property type="entry name" value="DNA POLYMERASE III SUBUNIT BETA"/>
    <property type="match status" value="1"/>
</dbReference>
<keyword evidence="4" id="KW-0963">Cytoplasm</keyword>
<dbReference type="CDD" id="cd00140">
    <property type="entry name" value="beta_clamp"/>
    <property type="match status" value="1"/>
</dbReference>
<evidence type="ECO:0000256" key="8">
    <source>
        <dbReference type="ARBA" id="ARBA00022932"/>
    </source>
</evidence>
<name>A0A428JD42_9BACT</name>
<evidence type="ECO:0000313" key="16">
    <source>
        <dbReference type="Proteomes" id="UP000280066"/>
    </source>
</evidence>
<dbReference type="GO" id="GO:0008408">
    <property type="term" value="F:3'-5' exonuclease activity"/>
    <property type="evidence" value="ECO:0007669"/>
    <property type="project" value="InterPro"/>
</dbReference>
<keyword evidence="5 15" id="KW-0808">Transferase</keyword>
<evidence type="ECO:0000259" key="14">
    <source>
        <dbReference type="Pfam" id="PF02768"/>
    </source>
</evidence>
<evidence type="ECO:0000259" key="13">
    <source>
        <dbReference type="Pfam" id="PF02767"/>
    </source>
</evidence>
<dbReference type="Pfam" id="PF00712">
    <property type="entry name" value="DNA_pol3_beta"/>
    <property type="match status" value="1"/>
</dbReference>
<dbReference type="NCBIfam" id="TIGR00663">
    <property type="entry name" value="dnan"/>
    <property type="match status" value="1"/>
</dbReference>
<evidence type="ECO:0000256" key="5">
    <source>
        <dbReference type="ARBA" id="ARBA00022679"/>
    </source>
</evidence>
<feature type="domain" description="DNA polymerase III beta sliding clamp C-terminal" evidence="14">
    <location>
        <begin position="283"/>
        <end position="402"/>
    </location>
</feature>
<evidence type="ECO:0000256" key="11">
    <source>
        <dbReference type="ARBA" id="ARBA00033276"/>
    </source>
</evidence>
<dbReference type="AlphaFoldDB" id="A0A428JD42"/>
<dbReference type="InterPro" id="IPR022637">
    <property type="entry name" value="DNA_polIII_beta_cen"/>
</dbReference>
<dbReference type="Proteomes" id="UP000280066">
    <property type="component" value="Unassembled WGS sequence"/>
</dbReference>
<comment type="caution">
    <text evidence="15">The sequence shown here is derived from an EMBL/GenBank/DDBJ whole genome shotgun (WGS) entry which is preliminary data.</text>
</comment>
<feature type="domain" description="DNA polymerase III beta sliding clamp N-terminal" evidence="12">
    <location>
        <begin position="13"/>
        <end position="132"/>
    </location>
</feature>
<keyword evidence="16" id="KW-1185">Reference proteome</keyword>
<gene>
    <name evidence="15" type="primary">dnaN</name>
    <name evidence="15" type="ORF">EI290_16205</name>
</gene>
<sequence length="409" mass="45086">MNASALATSAVSLVINSANLLKAAQYASLLVTRNPVVPVLENLLLEVEPTKTKYSTARSLRLISSDLEHRFTSRSIPIEATVYPEGASICVPGRQLTDLLRNISEQPVTLEIEEDGGHPYLLLKAELALSLLPSGKGAATYELAGEAGGEFPRNTVLALPTTTLHIPGHLLLEGLALTLPVTGTDELRPAMTGILLEVSAQQFQLVATDGHRLVRFTKQDQHSLQGIERRCIIPRKAAELLHKLVDRRERLEMQLLNDNIRVVMEKGELLIRLIDERYPDYENVIPEFQPNVLTAHRLELLAGVKRAALFANKTTHQIALHLRGDGCELVAEDLDFDNRARESVSGSYQGESMAIGFSYRFLQGFLQLLPCQNVKMSMSTPSRAIVLQSADANDGVLCLLMPVMLNNYI</sequence>
<keyword evidence="9" id="KW-0238">DNA-binding</keyword>
<dbReference type="InterPro" id="IPR022634">
    <property type="entry name" value="DNA_polIII_beta_N"/>
</dbReference>
<dbReference type="GO" id="GO:0003677">
    <property type="term" value="F:DNA binding"/>
    <property type="evidence" value="ECO:0007669"/>
    <property type="project" value="UniProtKB-KW"/>
</dbReference>
<dbReference type="InterPro" id="IPR001001">
    <property type="entry name" value="DNA_polIII_beta"/>
</dbReference>
<dbReference type="InterPro" id="IPR022635">
    <property type="entry name" value="DNA_polIII_beta_C"/>
</dbReference>
<dbReference type="InterPro" id="IPR046938">
    <property type="entry name" value="DNA_clamp_sf"/>
</dbReference>
<dbReference type="EMBL" id="RWIS01000011">
    <property type="protein sequence ID" value="RSK29876.1"/>
    <property type="molecule type" value="Genomic_DNA"/>
</dbReference>
<keyword evidence="7" id="KW-0235">DNA replication</keyword>
<comment type="similarity">
    <text evidence="2">Belongs to the beta sliding clamp family.</text>
</comment>
<dbReference type="SUPFAM" id="SSF55979">
    <property type="entry name" value="DNA clamp"/>
    <property type="match status" value="3"/>
</dbReference>
<evidence type="ECO:0000259" key="12">
    <source>
        <dbReference type="Pfam" id="PF00712"/>
    </source>
</evidence>
<dbReference type="SMART" id="SM00480">
    <property type="entry name" value="POL3Bc"/>
    <property type="match status" value="1"/>
</dbReference>
<dbReference type="Pfam" id="PF02767">
    <property type="entry name" value="DNA_pol3_beta_2"/>
    <property type="match status" value="1"/>
</dbReference>
<keyword evidence="8" id="KW-0239">DNA-directed DNA polymerase</keyword>
<dbReference type="PANTHER" id="PTHR30478:SF0">
    <property type="entry name" value="BETA SLIDING CLAMP"/>
    <property type="match status" value="1"/>
</dbReference>
<protein>
    <recommendedName>
        <fullName evidence="3">Beta sliding clamp</fullName>
    </recommendedName>
    <alternativeName>
        <fullName evidence="11">Beta-clamp processivity factor</fullName>
    </alternativeName>
    <alternativeName>
        <fullName evidence="10">DNA polymerase III beta sliding clamp subunit</fullName>
    </alternativeName>
</protein>
<dbReference type="GO" id="GO:0009360">
    <property type="term" value="C:DNA polymerase III complex"/>
    <property type="evidence" value="ECO:0007669"/>
    <property type="project" value="InterPro"/>
</dbReference>
<evidence type="ECO:0000256" key="6">
    <source>
        <dbReference type="ARBA" id="ARBA00022695"/>
    </source>
</evidence>
<organism evidence="15 16">
    <name type="scientific">Hymenobacter metallilatus</name>
    <dbReference type="NCBI Taxonomy" id="2493666"/>
    <lineage>
        <taxon>Bacteria</taxon>
        <taxon>Pseudomonadati</taxon>
        <taxon>Bacteroidota</taxon>
        <taxon>Cytophagia</taxon>
        <taxon>Cytophagales</taxon>
        <taxon>Hymenobacteraceae</taxon>
        <taxon>Hymenobacter</taxon>
    </lineage>
</organism>
<dbReference type="RefSeq" id="WP_125432521.1">
    <property type="nucleotide sequence ID" value="NZ_RWIS01000011.1"/>
</dbReference>
<dbReference type="GO" id="GO:0006271">
    <property type="term" value="P:DNA strand elongation involved in DNA replication"/>
    <property type="evidence" value="ECO:0007669"/>
    <property type="project" value="TreeGrafter"/>
</dbReference>
<dbReference type="GO" id="GO:0005737">
    <property type="term" value="C:cytoplasm"/>
    <property type="evidence" value="ECO:0007669"/>
    <property type="project" value="UniProtKB-SubCell"/>
</dbReference>
<keyword evidence="6 15" id="KW-0548">Nucleotidyltransferase</keyword>
<comment type="subcellular location">
    <subcellularLocation>
        <location evidence="1">Cytoplasm</location>
    </subcellularLocation>
</comment>
<dbReference type="Gene3D" id="3.70.10.10">
    <property type="match status" value="1"/>
</dbReference>
<evidence type="ECO:0000256" key="10">
    <source>
        <dbReference type="ARBA" id="ARBA00030988"/>
    </source>
</evidence>
<evidence type="ECO:0000313" key="15">
    <source>
        <dbReference type="EMBL" id="RSK29876.1"/>
    </source>
</evidence>
<dbReference type="Pfam" id="PF02768">
    <property type="entry name" value="DNA_pol3_beta_3"/>
    <property type="match status" value="1"/>
</dbReference>
<dbReference type="OrthoDB" id="8421503at2"/>
<feature type="domain" description="DNA polymerase III beta sliding clamp central" evidence="13">
    <location>
        <begin position="183"/>
        <end position="280"/>
    </location>
</feature>
<evidence type="ECO:0000256" key="3">
    <source>
        <dbReference type="ARBA" id="ARBA00021035"/>
    </source>
</evidence>